<evidence type="ECO:0000313" key="1">
    <source>
        <dbReference type="EMBL" id="KAK9241342.1"/>
    </source>
</evidence>
<accession>A0ACC3TEM8</accession>
<organism evidence="1 2">
    <name type="scientific">Lipomyces kononenkoae</name>
    <name type="common">Yeast</name>
    <dbReference type="NCBI Taxonomy" id="34357"/>
    <lineage>
        <taxon>Eukaryota</taxon>
        <taxon>Fungi</taxon>
        <taxon>Dikarya</taxon>
        <taxon>Ascomycota</taxon>
        <taxon>Saccharomycotina</taxon>
        <taxon>Lipomycetes</taxon>
        <taxon>Lipomycetales</taxon>
        <taxon>Lipomycetaceae</taxon>
        <taxon>Lipomyces</taxon>
    </lineage>
</organism>
<evidence type="ECO:0000313" key="2">
    <source>
        <dbReference type="Proteomes" id="UP001433508"/>
    </source>
</evidence>
<gene>
    <name evidence="1" type="ORF">V1525DRAFT_392860</name>
</gene>
<dbReference type="EMBL" id="MU971335">
    <property type="protein sequence ID" value="KAK9241342.1"/>
    <property type="molecule type" value="Genomic_DNA"/>
</dbReference>
<proteinExistence type="predicted"/>
<dbReference type="Proteomes" id="UP001433508">
    <property type="component" value="Unassembled WGS sequence"/>
</dbReference>
<comment type="caution">
    <text evidence="1">The sequence shown here is derived from an EMBL/GenBank/DDBJ whole genome shotgun (WGS) entry which is preliminary data.</text>
</comment>
<keyword evidence="2" id="KW-1185">Reference proteome</keyword>
<protein>
    <submittedName>
        <fullName evidence="1">Uncharacterized protein</fullName>
    </submittedName>
</protein>
<sequence>MALNHSSPSVPELVHSLSLELWPQSPFSKAVSEAAAKSKASKDQLLDLAVCSLNAFLQQNYIGPPLAFDAYSIFSGAADNNDRFSSNCIAELETDSEAAYSHAEVAHLLILSLALLNYLGSTTSDKVVSKWLARALMVHQSLLSAPASTLHDQIFSSLAASMPSDSSRSSHETIEYFLEVARASIYYSYDSRAVQALKDAQEASGLEYKLTGVKAVRTKYQQREFANLVVLARSNSDQVKGSTQVSVLPAALPLNSDMLLEAPRYLNVEETTNDSEKIDDADGDESVPSALMEEDPNSPSVLADIDSCILLLTQYRIRSVSPSNNPLTTEEVLAYISRIVSSSTGVQDSPYVSGKVNWTIFSRALWERSVLESNSAKTVERGTLQLASLVDELGIASASTAVVHTDAVAAPVEDRLKYIHFLPLLPRWKMDLALATQYLSLGMLRSAQEIYGRLNLPIENALCTAAAGNQNEAVEILETYLHTPHVDTPRAWSVLGDITQKPEYWERAWQEGKYAVAKRSLGEYYFKAGNPEQCIVHLADALKINPLNRQAWFLYGCAGLESQQYELAAEGFTRCVSMDRDDAKAWSNLATALLHMGQQSGAENLKSKESLSALAEACRLNQDDWRLWSNLIVVAAKLENWATCLRGVVRLVELRGDKEGEGALDLGVLRVLVQALVSDKFSGDQNGADPEKKQSFFERQAIKLITERVPHLVTRTPELWMLVAKVEQWRKRPWAALETYEKMFRLAVAEFESDETSETKWKSAVDSCSMLVDAYTNLGDMPGRLSSGDASQVVCKDWKWRAKTSVRSLMSKGKRIWDDSEGWDRLIDMRDDLK</sequence>
<reference evidence="2" key="1">
    <citation type="journal article" date="2024" name="Front. Bioeng. Biotechnol.">
        <title>Genome-scale model development and genomic sequencing of the oleaginous clade Lipomyces.</title>
        <authorList>
            <person name="Czajka J.J."/>
            <person name="Han Y."/>
            <person name="Kim J."/>
            <person name="Mondo S.J."/>
            <person name="Hofstad B.A."/>
            <person name="Robles A."/>
            <person name="Haridas S."/>
            <person name="Riley R."/>
            <person name="LaButti K."/>
            <person name="Pangilinan J."/>
            <person name="Andreopoulos W."/>
            <person name="Lipzen A."/>
            <person name="Yan J."/>
            <person name="Wang M."/>
            <person name="Ng V."/>
            <person name="Grigoriev I.V."/>
            <person name="Spatafora J.W."/>
            <person name="Magnuson J.K."/>
            <person name="Baker S.E."/>
            <person name="Pomraning K.R."/>
        </authorList>
    </citation>
    <scope>NUCLEOTIDE SEQUENCE [LARGE SCALE GENOMIC DNA]</scope>
    <source>
        <strain evidence="2">CBS 7786</strain>
    </source>
</reference>
<name>A0ACC3TEM8_LIPKO</name>